<dbReference type="InterPro" id="IPR017853">
    <property type="entry name" value="GH"/>
</dbReference>
<evidence type="ECO:0000256" key="2">
    <source>
        <dbReference type="RuleBase" id="RU361185"/>
    </source>
</evidence>
<keyword evidence="2" id="KW-0326">Glycosidase</keyword>
<dbReference type="RefSeq" id="XP_066698374.1">
    <property type="nucleotide sequence ID" value="XM_066845976.1"/>
</dbReference>
<dbReference type="InterPro" id="IPR000322">
    <property type="entry name" value="Glyco_hydro_31_TIM"/>
</dbReference>
<dbReference type="GO" id="GO:0016787">
    <property type="term" value="F:hydrolase activity"/>
    <property type="evidence" value="ECO:0007669"/>
    <property type="project" value="UniProtKB-KW"/>
</dbReference>
<dbReference type="CDD" id="cd14752">
    <property type="entry name" value="GH31_N"/>
    <property type="match status" value="1"/>
</dbReference>
<dbReference type="InterPro" id="IPR025887">
    <property type="entry name" value="Glyco_hydro_31_N_dom"/>
</dbReference>
<organism evidence="6 7">
    <name type="scientific">Apiospora aurea</name>
    <dbReference type="NCBI Taxonomy" id="335848"/>
    <lineage>
        <taxon>Eukaryota</taxon>
        <taxon>Fungi</taxon>
        <taxon>Dikarya</taxon>
        <taxon>Ascomycota</taxon>
        <taxon>Pezizomycotina</taxon>
        <taxon>Sordariomycetes</taxon>
        <taxon>Xylariomycetidae</taxon>
        <taxon>Amphisphaeriales</taxon>
        <taxon>Apiosporaceae</taxon>
        <taxon>Apiospora</taxon>
    </lineage>
</organism>
<keyword evidence="2 6" id="KW-0378">Hydrolase</keyword>
<dbReference type="GeneID" id="92079038"/>
<dbReference type="PANTHER" id="PTHR43863:SF2">
    <property type="entry name" value="MALTASE-GLUCOAMYLASE"/>
    <property type="match status" value="1"/>
</dbReference>
<dbReference type="Gene3D" id="2.60.40.1180">
    <property type="entry name" value="Golgi alpha-mannosidase II"/>
    <property type="match status" value="1"/>
</dbReference>
<comment type="similarity">
    <text evidence="1 2">Belongs to the glycosyl hydrolase 31 family.</text>
</comment>
<dbReference type="EMBL" id="JAQQWE010000006">
    <property type="protein sequence ID" value="KAK7948868.1"/>
    <property type="molecule type" value="Genomic_DNA"/>
</dbReference>
<dbReference type="InterPro" id="IPR048395">
    <property type="entry name" value="Glyco_hydro_31_C"/>
</dbReference>
<dbReference type="Gene3D" id="2.60.40.1760">
    <property type="entry name" value="glycosyl hydrolase (family 31)"/>
    <property type="match status" value="1"/>
</dbReference>
<dbReference type="Pfam" id="PF13802">
    <property type="entry name" value="Gal_mutarotas_2"/>
    <property type="match status" value="1"/>
</dbReference>
<dbReference type="SUPFAM" id="SSF51011">
    <property type="entry name" value="Glycosyl hydrolase domain"/>
    <property type="match status" value="1"/>
</dbReference>
<gene>
    <name evidence="6" type="ORF">PG986_009754</name>
</gene>
<dbReference type="InterPro" id="IPR051816">
    <property type="entry name" value="Glycosyl_Hydrolase_31"/>
</dbReference>
<evidence type="ECO:0000256" key="1">
    <source>
        <dbReference type="ARBA" id="ARBA00007806"/>
    </source>
</evidence>
<protein>
    <submittedName>
        <fullName evidence="6">Glycosyl hydrolase family 31</fullName>
    </submittedName>
</protein>
<evidence type="ECO:0000259" key="5">
    <source>
        <dbReference type="Pfam" id="PF21365"/>
    </source>
</evidence>
<proteinExistence type="inferred from homology"/>
<dbReference type="InterPro" id="IPR011013">
    <property type="entry name" value="Gal_mutarotase_sf_dom"/>
</dbReference>
<evidence type="ECO:0000259" key="3">
    <source>
        <dbReference type="Pfam" id="PF01055"/>
    </source>
</evidence>
<dbReference type="PANTHER" id="PTHR43863">
    <property type="entry name" value="HYDROLASE, PUTATIVE (AFU_ORTHOLOGUE AFUA_1G03140)-RELATED"/>
    <property type="match status" value="1"/>
</dbReference>
<dbReference type="InterPro" id="IPR013780">
    <property type="entry name" value="Glyco_hydro_b"/>
</dbReference>
<dbReference type="SUPFAM" id="SSF51445">
    <property type="entry name" value="(Trans)glycosidases"/>
    <property type="match status" value="1"/>
</dbReference>
<feature type="domain" description="Glycoside hydrolase family 31 TIM barrel" evidence="3">
    <location>
        <begin position="234"/>
        <end position="575"/>
    </location>
</feature>
<dbReference type="CDD" id="cd06591">
    <property type="entry name" value="GH31_xylosidase_XylS"/>
    <property type="match status" value="1"/>
</dbReference>
<comment type="caution">
    <text evidence="6">The sequence shown here is derived from an EMBL/GenBank/DDBJ whole genome shotgun (WGS) entry which is preliminary data.</text>
</comment>
<sequence length="678" mass="77483">MLYEEDGRLVFRYDAEKLWIEPWGPNAFRIRATKAGTMPLADWALDLPPPAAKATISISEQDKTASITNGNITAQISRLGKLTVHDARSGKLLLEEYRRTRRDLLDPKCSSLEVDAREFQPINGGDYKVTARFESLDPRERIYGMGQYQQPYLDIKGSDLELAHRNSQASVPFALSSRGYGFLWNCPSVGRAVFGKNIMSFEASSSPILDYWVVASDTPAEIIEAYADVTGKVPMMPEYGLGFWQCKLRYQTQEELLGVAREYRKRNLPIDLIVIDFFHWPLQGEWKFDPTYWPDPGKFSSIFNYAMIKELKELKIELMVSIWPTVDKRSENYDKMVEQGHLIRTERGIRTSMNFQGETVHFDATSPEARDYVWRKAKQNYHDRGIRVFWLDEAEPEYSVYDFDNYRYHAGPNVAVGNVYPRDYARAFYEGQTAAGQTNVVNLLRCAWAGSQRYGALVWSGDIASSWGSFRNQLAAGLNMGLAGLPWWTTDIGGFHGGDPNDPAFRELLMRWFQWGAFCPVMRLHGDREPQQPQHGTTGGAGCRSGAANEVWSFGDEAYEILKTYMSIREDMRDYTRGLMKEAHEKGTPIMRPLFYDFPADAKCWEVEQQYMFGAKYMCCPVMEPGKRKMTIYLPKLPESGEGGDRWTLTRGETTWEGGQEVEVDCPLDYMPVFVRGS</sequence>
<dbReference type="Pfam" id="PF01055">
    <property type="entry name" value="Glyco_hydro_31_2nd"/>
    <property type="match status" value="1"/>
</dbReference>
<name>A0ABR1Q8W5_9PEZI</name>
<evidence type="ECO:0000313" key="6">
    <source>
        <dbReference type="EMBL" id="KAK7948868.1"/>
    </source>
</evidence>
<feature type="domain" description="Glycoside hydrolase family 31 N-terminal" evidence="4">
    <location>
        <begin position="20"/>
        <end position="188"/>
    </location>
</feature>
<evidence type="ECO:0000313" key="7">
    <source>
        <dbReference type="Proteomes" id="UP001391051"/>
    </source>
</evidence>
<evidence type="ECO:0000259" key="4">
    <source>
        <dbReference type="Pfam" id="PF13802"/>
    </source>
</evidence>
<dbReference type="SUPFAM" id="SSF74650">
    <property type="entry name" value="Galactose mutarotase-like"/>
    <property type="match status" value="1"/>
</dbReference>
<feature type="domain" description="Glycosyl hydrolase family 31 C-terminal" evidence="5">
    <location>
        <begin position="587"/>
        <end position="677"/>
    </location>
</feature>
<dbReference type="Gene3D" id="3.20.20.80">
    <property type="entry name" value="Glycosidases"/>
    <property type="match status" value="1"/>
</dbReference>
<dbReference type="Proteomes" id="UP001391051">
    <property type="component" value="Unassembled WGS sequence"/>
</dbReference>
<dbReference type="Pfam" id="PF21365">
    <property type="entry name" value="Glyco_hydro_31_3rd"/>
    <property type="match status" value="1"/>
</dbReference>
<reference evidence="6 7" key="1">
    <citation type="submission" date="2023-01" db="EMBL/GenBank/DDBJ databases">
        <title>Analysis of 21 Apiospora genomes using comparative genomics revels a genus with tremendous synthesis potential of carbohydrate active enzymes and secondary metabolites.</title>
        <authorList>
            <person name="Sorensen T."/>
        </authorList>
    </citation>
    <scope>NUCLEOTIDE SEQUENCE [LARGE SCALE GENOMIC DNA]</scope>
    <source>
        <strain evidence="6 7">CBS 24483</strain>
    </source>
</reference>
<keyword evidence="7" id="KW-1185">Reference proteome</keyword>
<accession>A0ABR1Q8W5</accession>